<keyword evidence="4" id="KW-1185">Reference proteome</keyword>
<protein>
    <submittedName>
        <fullName evidence="3">Sulfatase</fullName>
    </submittedName>
</protein>
<dbReference type="EMBL" id="JARXHW010000021">
    <property type="protein sequence ID" value="MDQ8207931.1"/>
    <property type="molecule type" value="Genomic_DNA"/>
</dbReference>
<dbReference type="PANTHER" id="PTHR42693:SF33">
    <property type="entry name" value="ARYLSULFATASE"/>
    <property type="match status" value="1"/>
</dbReference>
<dbReference type="SUPFAM" id="SSF53649">
    <property type="entry name" value="Alkaline phosphatase-like"/>
    <property type="match status" value="1"/>
</dbReference>
<gene>
    <name evidence="3" type="ORF">QEH52_10440</name>
</gene>
<organism evidence="3 4">
    <name type="scientific">Thalassobacterium maritimum</name>
    <dbReference type="NCBI Taxonomy" id="3041265"/>
    <lineage>
        <taxon>Bacteria</taxon>
        <taxon>Pseudomonadati</taxon>
        <taxon>Verrucomicrobiota</taxon>
        <taxon>Opitutia</taxon>
        <taxon>Puniceicoccales</taxon>
        <taxon>Coraliomargaritaceae</taxon>
        <taxon>Thalassobacterium</taxon>
    </lineage>
</organism>
<dbReference type="InterPro" id="IPR050738">
    <property type="entry name" value="Sulfatase"/>
</dbReference>
<comment type="similarity">
    <text evidence="1">Belongs to the sulfatase family.</text>
</comment>
<dbReference type="CDD" id="cd16027">
    <property type="entry name" value="SGSH"/>
    <property type="match status" value="1"/>
</dbReference>
<sequence>MFTLTLRDTLTKNLAGLFFFGSAVLMSSTILRAESARPNILLCVADDAGLHAGAYGTDWVSTPTMDRLADHGLLFQRAYTPNSKCGPSRACILTGRNSWQLKEAGNHWASFPLEFKSVAEVLNENGYHVGYTGKGWLPGKAFDANGKRRDILVNQYTDLTLDPPTSGIHIVDYVANFKTFLNDGQSEEPFFFWYGGWEPHRKYEFQSGRKVGGKSLEDVKWIPEFWPDTDVVRDDILDYVFELEYFDARLGEMVDELEARGILDHTIIIVTSDNGMPFPRVKGQTYEYSNHLPLIIYWPEGIRSAGRSVDEFVSLIDLVPTFLEVAGIEADRSGMASITGRSLSPILENRPSEQVRDHVLLGKERHDVGRPNNVGYPTRAIVEGDFLYIINFEPGRWPVGNPEAGYANTDGGATKTEILEGRTDPSLHHFWQWNFGKRPQEELYQISEDSDCLRNLAGYPEFVDKRNKLRLRLLQRLAEEGDPRMAGHGDIFDEYLYMDPKSTHLYERTMEGVEVRSAWLSPSDFEAGPVGIETLE</sequence>
<evidence type="ECO:0000313" key="3">
    <source>
        <dbReference type="EMBL" id="MDQ8207931.1"/>
    </source>
</evidence>
<evidence type="ECO:0000259" key="2">
    <source>
        <dbReference type="Pfam" id="PF00884"/>
    </source>
</evidence>
<evidence type="ECO:0000256" key="1">
    <source>
        <dbReference type="ARBA" id="ARBA00008779"/>
    </source>
</evidence>
<dbReference type="InterPro" id="IPR017850">
    <property type="entry name" value="Alkaline_phosphatase_core_sf"/>
</dbReference>
<name>A0ABU1AUU7_9BACT</name>
<dbReference type="Pfam" id="PF00884">
    <property type="entry name" value="Sulfatase"/>
    <property type="match status" value="1"/>
</dbReference>
<dbReference type="PANTHER" id="PTHR42693">
    <property type="entry name" value="ARYLSULFATASE FAMILY MEMBER"/>
    <property type="match status" value="1"/>
</dbReference>
<dbReference type="Gene3D" id="3.40.720.10">
    <property type="entry name" value="Alkaline Phosphatase, subunit A"/>
    <property type="match status" value="1"/>
</dbReference>
<comment type="caution">
    <text evidence="3">The sequence shown here is derived from an EMBL/GenBank/DDBJ whole genome shotgun (WGS) entry which is preliminary data.</text>
</comment>
<reference evidence="3 4" key="1">
    <citation type="submission" date="2023-04" db="EMBL/GenBank/DDBJ databases">
        <title>A novel bacteria isolated from coastal sediment.</title>
        <authorList>
            <person name="Liu X.-J."/>
            <person name="Du Z.-J."/>
        </authorList>
    </citation>
    <scope>NUCLEOTIDE SEQUENCE [LARGE SCALE GENOMIC DNA]</scope>
    <source>
        <strain evidence="3 4">SDUM461003</strain>
    </source>
</reference>
<accession>A0ABU1AUU7</accession>
<proteinExistence type="inferred from homology"/>
<evidence type="ECO:0000313" key="4">
    <source>
        <dbReference type="Proteomes" id="UP001225316"/>
    </source>
</evidence>
<dbReference type="InterPro" id="IPR000917">
    <property type="entry name" value="Sulfatase_N"/>
</dbReference>
<dbReference type="Proteomes" id="UP001225316">
    <property type="component" value="Unassembled WGS sequence"/>
</dbReference>
<feature type="domain" description="Sulfatase N-terminal" evidence="2">
    <location>
        <begin position="38"/>
        <end position="328"/>
    </location>
</feature>